<keyword evidence="4 6" id="KW-0378">Hydrolase</keyword>
<name>A0A067K7R1_JATCU</name>
<dbReference type="InterPro" id="IPR000743">
    <property type="entry name" value="Glyco_hydro_28"/>
</dbReference>
<feature type="signal peptide" evidence="7">
    <location>
        <begin position="1"/>
        <end position="19"/>
    </location>
</feature>
<evidence type="ECO:0000256" key="6">
    <source>
        <dbReference type="RuleBase" id="RU361169"/>
    </source>
</evidence>
<dbReference type="InterPro" id="IPR051801">
    <property type="entry name" value="GH28_Enzymes"/>
</dbReference>
<evidence type="ECO:0000256" key="2">
    <source>
        <dbReference type="ARBA" id="ARBA00008834"/>
    </source>
</evidence>
<dbReference type="Pfam" id="PF00295">
    <property type="entry name" value="Glyco_hydro_28"/>
    <property type="match status" value="1"/>
</dbReference>
<dbReference type="Pfam" id="PF12708">
    <property type="entry name" value="Pect-lyase_RHGA_epim"/>
    <property type="match status" value="1"/>
</dbReference>
<dbReference type="OrthoDB" id="187139at2759"/>
<evidence type="ECO:0000256" key="3">
    <source>
        <dbReference type="ARBA" id="ARBA00022512"/>
    </source>
</evidence>
<dbReference type="InterPro" id="IPR024535">
    <property type="entry name" value="RHGA/B-epi-like_pectate_lyase"/>
</dbReference>
<comment type="subcellular location">
    <subcellularLocation>
        <location evidence="1">Secreted</location>
        <location evidence="1">Cell wall</location>
    </subcellularLocation>
</comment>
<evidence type="ECO:0000256" key="4">
    <source>
        <dbReference type="ARBA" id="ARBA00022801"/>
    </source>
</evidence>
<evidence type="ECO:0000313" key="10">
    <source>
        <dbReference type="Proteomes" id="UP000027138"/>
    </source>
</evidence>
<dbReference type="EMBL" id="KK914794">
    <property type="protein sequence ID" value="KDP27854.1"/>
    <property type="molecule type" value="Genomic_DNA"/>
</dbReference>
<feature type="domain" description="Rhamnogalacturonase A/B/Epimerase-like pectate lyase" evidence="8">
    <location>
        <begin position="39"/>
        <end position="85"/>
    </location>
</feature>
<gene>
    <name evidence="9" type="ORF">JCGZ_18934</name>
</gene>
<protein>
    <recommendedName>
        <fullName evidence="8">Rhamnogalacturonase A/B/Epimerase-like pectate lyase domain-containing protein</fullName>
    </recommendedName>
</protein>
<comment type="similarity">
    <text evidence="2 6">Belongs to the glycosyl hydrolase 28 family.</text>
</comment>
<dbReference type="InterPro" id="IPR012334">
    <property type="entry name" value="Pectin_lyas_fold"/>
</dbReference>
<dbReference type="InterPro" id="IPR011050">
    <property type="entry name" value="Pectin_lyase_fold/virulence"/>
</dbReference>
<accession>A0A067K7R1</accession>
<dbReference type="PANTHER" id="PTHR31339:SF15">
    <property type="entry name" value="PECTIN LYASE-LIKE SUPERFAMILY PROTEIN"/>
    <property type="match status" value="1"/>
</dbReference>
<dbReference type="SUPFAM" id="SSF51126">
    <property type="entry name" value="Pectin lyase-like"/>
    <property type="match status" value="1"/>
</dbReference>
<dbReference type="AlphaFoldDB" id="A0A067K7R1"/>
<dbReference type="PANTHER" id="PTHR31339">
    <property type="entry name" value="PECTIN LYASE-RELATED"/>
    <property type="match status" value="1"/>
</dbReference>
<keyword evidence="3" id="KW-0964">Secreted</keyword>
<proteinExistence type="inferred from homology"/>
<feature type="chain" id="PRO_5001643496" description="Rhamnogalacturonase A/B/Epimerase-like pectate lyase domain-containing protein" evidence="7">
    <location>
        <begin position="20"/>
        <end position="453"/>
    </location>
</feature>
<dbReference type="GO" id="GO:0004650">
    <property type="term" value="F:polygalacturonase activity"/>
    <property type="evidence" value="ECO:0007669"/>
    <property type="project" value="InterPro"/>
</dbReference>
<keyword evidence="10" id="KW-1185">Reference proteome</keyword>
<keyword evidence="7" id="KW-0732">Signal</keyword>
<keyword evidence="5 6" id="KW-0326">Glycosidase</keyword>
<keyword evidence="3" id="KW-0134">Cell wall</keyword>
<reference evidence="9 10" key="1">
    <citation type="journal article" date="2014" name="PLoS ONE">
        <title>Global Analysis of Gene Expression Profiles in Physic Nut (Jatropha curcas L.) Seedlings Exposed to Salt Stress.</title>
        <authorList>
            <person name="Zhang L."/>
            <person name="Zhang C."/>
            <person name="Wu P."/>
            <person name="Chen Y."/>
            <person name="Li M."/>
            <person name="Jiang H."/>
            <person name="Wu G."/>
        </authorList>
    </citation>
    <scope>NUCLEOTIDE SEQUENCE [LARGE SCALE GENOMIC DNA]</scope>
    <source>
        <strain evidence="10">cv. GZQX0401</strain>
        <tissue evidence="9">Young leaves</tissue>
    </source>
</reference>
<evidence type="ECO:0000256" key="7">
    <source>
        <dbReference type="SAM" id="SignalP"/>
    </source>
</evidence>
<sequence>MPVTLLLLLALINAIGIDGEESNGLCDYKPSIDPRPHSVSILEFGAVGDGKTLNTIAFQNAIFYLKSFADKGGAQLYVPPGKWLTGSFNLTSHLTLFLEKGAVILGFQDPSHWDVLEPLPSYGRGIELPGGRYRSLINGYKLRDVVITGDNGTIDGQGSVWWDWFNSHSLNYSRPHIVEFIESERVVVSNLTFLNAPAYNIHPVYCSNVLVQNMSISAPPESPYTIGIVPDSSNNVCIEDSIIEMGYDAISLKSGWDEYGIAYDRATSDVHIRRVHLQSSSGSSIAFGSEMSGGISNVHVEKVHLYNSFSGIEFRTTKGRGGYIKRIFISDIELENINLAFGAFGDHGLHPDDKFDPNALPVIDQITFRDVTGTNITTAGNFTGIQESPFTSICLFNVSLTVSASSNSWVCSNIVGFSESVFPEPCPQLTNPFSNFSSACYSLLNSYGESASL</sequence>
<evidence type="ECO:0000313" key="9">
    <source>
        <dbReference type="EMBL" id="KDP27854.1"/>
    </source>
</evidence>
<evidence type="ECO:0000259" key="8">
    <source>
        <dbReference type="Pfam" id="PF12708"/>
    </source>
</evidence>
<dbReference type="Gene3D" id="2.160.20.10">
    <property type="entry name" value="Single-stranded right-handed beta-helix, Pectin lyase-like"/>
    <property type="match status" value="1"/>
</dbReference>
<evidence type="ECO:0000256" key="1">
    <source>
        <dbReference type="ARBA" id="ARBA00004191"/>
    </source>
</evidence>
<evidence type="ECO:0000256" key="5">
    <source>
        <dbReference type="ARBA" id="ARBA00023295"/>
    </source>
</evidence>
<dbReference type="Proteomes" id="UP000027138">
    <property type="component" value="Unassembled WGS sequence"/>
</dbReference>
<organism evidence="9 10">
    <name type="scientific">Jatropha curcas</name>
    <name type="common">Barbados nut</name>
    <dbReference type="NCBI Taxonomy" id="180498"/>
    <lineage>
        <taxon>Eukaryota</taxon>
        <taxon>Viridiplantae</taxon>
        <taxon>Streptophyta</taxon>
        <taxon>Embryophyta</taxon>
        <taxon>Tracheophyta</taxon>
        <taxon>Spermatophyta</taxon>
        <taxon>Magnoliopsida</taxon>
        <taxon>eudicotyledons</taxon>
        <taxon>Gunneridae</taxon>
        <taxon>Pentapetalae</taxon>
        <taxon>rosids</taxon>
        <taxon>fabids</taxon>
        <taxon>Malpighiales</taxon>
        <taxon>Euphorbiaceae</taxon>
        <taxon>Crotonoideae</taxon>
        <taxon>Jatropheae</taxon>
        <taxon>Jatropha</taxon>
    </lineage>
</organism>
<dbReference type="GO" id="GO:0005975">
    <property type="term" value="P:carbohydrate metabolic process"/>
    <property type="evidence" value="ECO:0007669"/>
    <property type="project" value="InterPro"/>
</dbReference>